<dbReference type="GO" id="GO:0005524">
    <property type="term" value="F:ATP binding"/>
    <property type="evidence" value="ECO:0007669"/>
    <property type="project" value="UniProtKB-UniRule"/>
</dbReference>
<evidence type="ECO:0000259" key="19">
    <source>
        <dbReference type="PROSITE" id="PS50011"/>
    </source>
</evidence>
<keyword evidence="6" id="KW-0677">Repeat</keyword>
<evidence type="ECO:0000256" key="14">
    <source>
        <dbReference type="ARBA" id="ARBA00023180"/>
    </source>
</evidence>
<keyword evidence="10 17" id="KW-1133">Transmembrane helix</keyword>
<sequence length="2700" mass="311564">MIIILKNMFSTHSNNSLLFRSFALLSLCFSLCDSSHNSSAIDLAKNDSEQIDEKVVERCQNDCSHRMNYQNEIEIACDTECKINACRKGCHYWYLEPSSCFHICREDVGGSEKSDPISPYSNGQDNYCAFGCNHAHTVYADHIHNILTIHGALSSVRLVANSLSNDSLTIEWNSIPDYLNLNLSFQIQWKYANLPSKWLDVGDSGLSTGIRFAANQNKIANRFTRITKAHLIGLNAYTNYLFRLKWTLLPSPYSDLLSEPSATITTLPYGVPRSACVIVNCLAISSNQISISWKAPVFSNAPIIAYSLYLINERTGHRTVKDIHIHWYQHQSDQTKVHNYVFNDLSAQTKYTIIIATHNNFGEGPRCQKSLFTLEKHPSKNNDVDTNYEQFEQFKLYLASSKSITRRNIDMLLEEEVLYHLTDYVENAEITSMAIHIAYRFLFVADSSGTIRRILLNKNSINQVVRIVNGINQPTHLNVDWLNDRLYWLEEPNYLMRSNLDGESVESIYIDSLYSNQKPIDFKVDPYNGYFFWLQTNIFNRTMIYRLDMYHLDNSKPKAKLRSNVELIYQSDVYIPTFTLNFLNYRLILPMIQTNSIHSITIDGNDETSIRDNSNYGVINDEQLHSETIKKLSTIANMLVYNQKLFFISGENISWEEYHTNETIYYYNTFMTDSKLISIAMMDAQCQPIPVPLTPVENVEAVFLDTSAKISWQKPSLFGASGRGAWQKWRYEIAIQESDDAEAIHYAEVNDMTQCDAVELKPNTEYEIKVRAFTEAGYGAWSSKFIGKTLAEFDETQDEPYILVASNDSLTQTHLDGRFKQKLISKSKIEGTSITEIELYDDLVFLNTEKQILVINQSDFDTFEAPNLKVLIERSNAQSIAIEWMAPKLYWSNPLERMICRSNLDGSQVEVLPIITYAEEIVIDSIRGLLYWSTSSSLRLSLINGQKDSQSVIVKSHYIKSVSIDQDNSKLFWISEEPAILEDQELKLLLNEIDLFQSISDVHQLKADEIHITRIQESISLIGPIGFFANRFWWLDQENHHILVSNRSCKTFATIRQLSGVNTFRIVSEKSSMVSKLEQFIDQKEVRVVPTSVDPSLIRIVGTWENFTIQWDPISNVNYGEVFYDLTLENDRQKHESKATNFVLRETEFVLPEYLKPSKPYSEIRIAIRAFTYWASAKQVMVTLHSPSSIPSKPISVRIFTYLKQDTDNIIFGNENVQHLSNEAVTAEARWNKPENPNGLIQSYTLSLWTVDSNLANNNKVSSIINKVIPNQLSYNLTDLKPNSTYYFEVRATTDIGEGPPSDVVQFKTFRSEPPMKLLLSERDSIKEIDMDSLKERSVIKSLAPSAIDYHMAENRLYFVEDGRFLKSSNLLMRERYSDQNLGQKGQSGNFSILAYFSHPITCLSMDWIARRLYVSTVDYRQNQSTIWLYEEETSSKHPIQTVNGFIHTLKVDPFRSMLLWTEQILIGNRDFVSIKQCFLSINGSLCLDKREYFQNPSRDRLCNCTHTPNISGAFMLITDEFSPIQKIIYFDRNEQTFVRCSDGCFCKRITSFIETHSPPNSILFDRIANKLYWKNETINGLIYSTRLVSNHLEDDFKQQINAIEIGKFARSLAHLSIQKYPNNLECLIPPTYLKVNLSIIEQSSTFVRIRIDLNRTEQISNNFFVQKCPWIQSTKMTLSLASIRYKIKLSQTNHTECFEENHFDFNSNEKCKSIITYNQTILITNLQPFTNYTLSLELDNFYLTLLKNQSQKRLDLARNASLVMISKKDFISKNHQYDHLKVGFFRFATTESKPAPPREIKAIVESPEKIKIIWKSPEVLNAPHVAYEVRWYSLNNSSEMKVRSERQSWVLDWANKSTEEQHSIYLNDIVPGNFYNVSVRVYAIQKRLKANGNNYQIDHYQFHESEPITVRAYDSPNNVQLKYVSSRQIDIEWYTSDDSIIESHEIWYKQEESKPSTNSSESSVWNLFSKERTKPSHQYSYQLKRLKPNTGYQIKFILKYRPFGQKYEWPRPTKYLRIVTNMSVPDGPESLEIETISSEISDRGKHTSIYKLSWDAVDSNSDSIVYYHLYKSRIPDDSEVREKISVLERKNEWELAYNGTDTFWILSGLKIGAQYNFRLFASNRLGVNSKEWAQTTRPFWFGQNLDGKHPDEYSTFASIKNSEIQLLLAFVIFSLLALCFIIFSLWSRSDKNPAKNLDSDRAILSSSNSNNPIELIPWQRRPHPHFPNTLYVNSTVNGENIDLSDIEVIDAKEITLTKLLGKGAFGEVHEAILHKNNQRVAAKVLNRNSSKDEDNCNFLKEAKFMSKFKHPHILEMLGICLNYESSSLVIILELMEAGDLLEYLRSNRPQASLTIAKPLTIDDLMSICIDVAKGCVYLEQKQFVHRDLAARNCLVSNFDPSKRVVKIADFGLTRGLYQQNYYRKEGGLMPVRWMSPESLLDGVFTIQSDVWSFSVIMYEVMTLGQQPYQAYSNKEVLEYVKSGGILERPPFCPVEMYSLMKKCWSFEKESRPSFAQILKHLEALRELFKKTFDEKNCPTLVNNKNYQRNHSHQIKNFQDQIKIGIDQKFSPTDYEFNDPNFMHKATIDTNYCNNLINENAIHKITYPSLVCHSATNTTMTSLEDPTSNCSTMPRLMNISPALVLETSSIISRRLSKNQLMPDLGNYTAFNHPETVDTLYSNAHIQSDFVEKKLFSDKLI</sequence>
<dbReference type="InterPro" id="IPR017441">
    <property type="entry name" value="Protein_kinase_ATP_BS"/>
</dbReference>
<protein>
    <recommendedName>
        <fullName evidence="2">receptor protein-tyrosine kinase</fullName>
        <ecNumber evidence="2">2.7.10.1</ecNumber>
    </recommendedName>
</protein>
<keyword evidence="23" id="KW-1185">Reference proteome</keyword>
<evidence type="ECO:0000256" key="11">
    <source>
        <dbReference type="ARBA" id="ARBA00023136"/>
    </source>
</evidence>
<organism evidence="21">
    <name type="scientific">Sarcoptes scabiei</name>
    <name type="common">Itch mite</name>
    <name type="synonym">Acarus scabiei</name>
    <dbReference type="NCBI Taxonomy" id="52283"/>
    <lineage>
        <taxon>Eukaryota</taxon>
        <taxon>Metazoa</taxon>
        <taxon>Ecdysozoa</taxon>
        <taxon>Arthropoda</taxon>
        <taxon>Chelicerata</taxon>
        <taxon>Arachnida</taxon>
        <taxon>Acari</taxon>
        <taxon>Acariformes</taxon>
        <taxon>Sarcoptiformes</taxon>
        <taxon>Astigmata</taxon>
        <taxon>Psoroptidia</taxon>
        <taxon>Sarcoptoidea</taxon>
        <taxon>Sarcoptidae</taxon>
        <taxon>Sarcoptinae</taxon>
        <taxon>Sarcoptes</taxon>
    </lineage>
</organism>
<reference evidence="21" key="2">
    <citation type="submission" date="2020-01" db="EMBL/GenBank/DDBJ databases">
        <authorList>
            <person name="Korhonen P.K.K."/>
            <person name="Guangxu M.G."/>
            <person name="Wang T.W."/>
            <person name="Stroehlein A.J.S."/>
            <person name="Young N.D."/>
            <person name="Ang C.-S.A."/>
            <person name="Fernando D.W.F."/>
            <person name="Lu H.L."/>
            <person name="Taylor S.T."/>
            <person name="Ehtesham M.E.M."/>
            <person name="Najaraj S.H.N."/>
            <person name="Harsha G.H.G."/>
            <person name="Madugundu A.M."/>
            <person name="Renuse S.R."/>
            <person name="Holt D.H."/>
            <person name="Pandey A.P."/>
            <person name="Papenfuss A.P."/>
            <person name="Gasser R.B.G."/>
            <person name="Fischer K.F."/>
        </authorList>
    </citation>
    <scope>NUCLEOTIDE SEQUENCE</scope>
    <source>
        <strain evidence="21">SSS_KF_BRIS2020</strain>
    </source>
</reference>
<gene>
    <name evidence="21" type="ORF">SSS_9503</name>
</gene>
<feature type="domain" description="Fibronectin type-III" evidence="20">
    <location>
        <begin position="692"/>
        <end position="792"/>
    </location>
</feature>
<keyword evidence="13" id="KW-0675">Receptor</keyword>
<dbReference type="InterPro" id="IPR000719">
    <property type="entry name" value="Prot_kinase_dom"/>
</dbReference>
<keyword evidence="11 17" id="KW-0472">Membrane</keyword>
<evidence type="ECO:0000313" key="22">
    <source>
        <dbReference type="EnsemblMetazoa" id="KAF7496699.1"/>
    </source>
</evidence>
<dbReference type="GO" id="GO:0007169">
    <property type="term" value="P:cell surface receptor protein tyrosine kinase signaling pathway"/>
    <property type="evidence" value="ECO:0007669"/>
    <property type="project" value="TreeGrafter"/>
</dbReference>
<evidence type="ECO:0000256" key="2">
    <source>
        <dbReference type="ARBA" id="ARBA00011902"/>
    </source>
</evidence>
<evidence type="ECO:0000256" key="10">
    <source>
        <dbReference type="ARBA" id="ARBA00022989"/>
    </source>
</evidence>
<dbReference type="SMART" id="SM00219">
    <property type="entry name" value="TyrKc"/>
    <property type="match status" value="1"/>
</dbReference>
<feature type="domain" description="Protein kinase" evidence="19">
    <location>
        <begin position="2255"/>
        <end position="2524"/>
    </location>
</feature>
<evidence type="ECO:0000256" key="7">
    <source>
        <dbReference type="ARBA" id="ARBA00022741"/>
    </source>
</evidence>
<dbReference type="CDD" id="cd00063">
    <property type="entry name" value="FN3"/>
    <property type="match status" value="6"/>
</dbReference>
<evidence type="ECO:0000256" key="3">
    <source>
        <dbReference type="ARBA" id="ARBA00022553"/>
    </source>
</evidence>
<dbReference type="InterPro" id="IPR050122">
    <property type="entry name" value="RTK"/>
</dbReference>
<dbReference type="Gene3D" id="2.120.10.30">
    <property type="entry name" value="TolB, C-terminal domain"/>
    <property type="match status" value="3"/>
</dbReference>
<evidence type="ECO:0000256" key="6">
    <source>
        <dbReference type="ARBA" id="ARBA00022737"/>
    </source>
</evidence>
<feature type="transmembrane region" description="Helical" evidence="17">
    <location>
        <begin position="2167"/>
        <end position="2187"/>
    </location>
</feature>
<dbReference type="PRINTS" id="PR00109">
    <property type="entry name" value="TYRKINASE"/>
</dbReference>
<dbReference type="InterPro" id="IPR036116">
    <property type="entry name" value="FN3_sf"/>
</dbReference>
<dbReference type="InterPro" id="IPR020635">
    <property type="entry name" value="Tyr_kinase_cat_dom"/>
</dbReference>
<dbReference type="SUPFAM" id="SSF49265">
    <property type="entry name" value="Fibronectin type III"/>
    <property type="match status" value="5"/>
</dbReference>
<evidence type="ECO:0000256" key="12">
    <source>
        <dbReference type="ARBA" id="ARBA00023137"/>
    </source>
</evidence>
<evidence type="ECO:0000256" key="5">
    <source>
        <dbReference type="ARBA" id="ARBA00022692"/>
    </source>
</evidence>
<evidence type="ECO:0000256" key="4">
    <source>
        <dbReference type="ARBA" id="ARBA00022679"/>
    </source>
</evidence>
<evidence type="ECO:0000256" key="9">
    <source>
        <dbReference type="ARBA" id="ARBA00022840"/>
    </source>
</evidence>
<dbReference type="Gene3D" id="1.10.510.10">
    <property type="entry name" value="Transferase(Phosphotransferase) domain 1"/>
    <property type="match status" value="1"/>
</dbReference>
<keyword evidence="7 16" id="KW-0547">Nucleotide-binding</keyword>
<keyword evidence="5 17" id="KW-0812">Transmembrane</keyword>
<dbReference type="Pfam" id="PF00041">
    <property type="entry name" value="fn3"/>
    <property type="match status" value="3"/>
</dbReference>
<dbReference type="GO" id="GO:0043235">
    <property type="term" value="C:receptor complex"/>
    <property type="evidence" value="ECO:0007669"/>
    <property type="project" value="TreeGrafter"/>
</dbReference>
<dbReference type="EnsemblMetazoa" id="SSS_9503s_mrna">
    <property type="protein sequence ID" value="KAF7496699.1"/>
    <property type="gene ID" value="SSS_9503"/>
</dbReference>
<dbReference type="SUPFAM" id="SSF63825">
    <property type="entry name" value="YWTD domain"/>
    <property type="match status" value="3"/>
</dbReference>
<keyword evidence="8 21" id="KW-0418">Kinase</keyword>
<evidence type="ECO:0000256" key="17">
    <source>
        <dbReference type="SAM" id="Phobius"/>
    </source>
</evidence>
<evidence type="ECO:0000313" key="21">
    <source>
        <dbReference type="EMBL" id="KAF7496699.1"/>
    </source>
</evidence>
<dbReference type="InterPro" id="IPR011009">
    <property type="entry name" value="Kinase-like_dom_sf"/>
</dbReference>
<evidence type="ECO:0000313" key="23">
    <source>
        <dbReference type="Proteomes" id="UP000070412"/>
    </source>
</evidence>
<dbReference type="InterPro" id="IPR000033">
    <property type="entry name" value="LDLR_classB_rpt"/>
</dbReference>
<dbReference type="InterPro" id="IPR001245">
    <property type="entry name" value="Ser-Thr/Tyr_kinase_cat_dom"/>
</dbReference>
<dbReference type="Proteomes" id="UP000070412">
    <property type="component" value="Unassembled WGS sequence"/>
</dbReference>
<keyword evidence="9 16" id="KW-0067">ATP-binding</keyword>
<dbReference type="EMBL" id="WVUK01000002">
    <property type="protein sequence ID" value="KAF7496699.1"/>
    <property type="molecule type" value="Genomic_DNA"/>
</dbReference>
<proteinExistence type="predicted"/>
<evidence type="ECO:0000256" key="1">
    <source>
        <dbReference type="ARBA" id="ARBA00004167"/>
    </source>
</evidence>
<dbReference type="OrthoDB" id="65481at2759"/>
<feature type="binding site" evidence="16">
    <location>
        <position position="2284"/>
    </location>
    <ligand>
        <name>ATP</name>
        <dbReference type="ChEBI" id="CHEBI:30616"/>
    </ligand>
</feature>
<feature type="domain" description="Fibronectin type-III" evidence="20">
    <location>
        <begin position="271"/>
        <end position="377"/>
    </location>
</feature>
<reference evidence="22" key="3">
    <citation type="submission" date="2022-06" db="UniProtKB">
        <authorList>
            <consortium name="EnsemblMetazoa"/>
        </authorList>
    </citation>
    <scope>IDENTIFICATION</scope>
</reference>
<feature type="domain" description="Fibronectin type-III" evidence="20">
    <location>
        <begin position="1213"/>
        <end position="1315"/>
    </location>
</feature>
<keyword evidence="14" id="KW-0325">Glycoprotein</keyword>
<dbReference type="InterPro" id="IPR013783">
    <property type="entry name" value="Ig-like_fold"/>
</dbReference>
<comment type="catalytic activity">
    <reaction evidence="15">
        <text>L-tyrosyl-[protein] + ATP = O-phospho-L-tyrosyl-[protein] + ADP + H(+)</text>
        <dbReference type="Rhea" id="RHEA:10596"/>
        <dbReference type="Rhea" id="RHEA-COMP:10136"/>
        <dbReference type="Rhea" id="RHEA-COMP:20101"/>
        <dbReference type="ChEBI" id="CHEBI:15378"/>
        <dbReference type="ChEBI" id="CHEBI:30616"/>
        <dbReference type="ChEBI" id="CHEBI:46858"/>
        <dbReference type="ChEBI" id="CHEBI:61978"/>
        <dbReference type="ChEBI" id="CHEBI:456216"/>
        <dbReference type="EC" id="2.7.10.1"/>
    </reaction>
</comment>
<evidence type="ECO:0000256" key="8">
    <source>
        <dbReference type="ARBA" id="ARBA00022777"/>
    </source>
</evidence>
<dbReference type="PANTHER" id="PTHR24416:SF527">
    <property type="entry name" value="PROTO-ONCOGENE TYROSINE-PROTEIN KINASE ROS"/>
    <property type="match status" value="1"/>
</dbReference>
<evidence type="ECO:0000259" key="20">
    <source>
        <dbReference type="PROSITE" id="PS50853"/>
    </source>
</evidence>
<dbReference type="PROSITE" id="PS50853">
    <property type="entry name" value="FN3"/>
    <property type="match status" value="5"/>
</dbReference>
<feature type="domain" description="Fibronectin type-III" evidence="20">
    <location>
        <begin position="1797"/>
        <end position="1906"/>
    </location>
</feature>
<dbReference type="EC" id="2.7.10.1" evidence="2"/>
<dbReference type="PANTHER" id="PTHR24416">
    <property type="entry name" value="TYROSINE-PROTEIN KINASE RECEPTOR"/>
    <property type="match status" value="1"/>
</dbReference>
<dbReference type="SMART" id="SM00060">
    <property type="entry name" value="FN3"/>
    <property type="match status" value="8"/>
</dbReference>
<dbReference type="PROSITE" id="PS00109">
    <property type="entry name" value="PROTEIN_KINASE_TYR"/>
    <property type="match status" value="1"/>
</dbReference>
<dbReference type="PROSITE" id="PS00107">
    <property type="entry name" value="PROTEIN_KINASE_ATP"/>
    <property type="match status" value="1"/>
</dbReference>
<dbReference type="InterPro" id="IPR008266">
    <property type="entry name" value="Tyr_kinase_AS"/>
</dbReference>
<keyword evidence="18" id="KW-0732">Signal</keyword>
<accession>A0A834RGT1</accession>
<dbReference type="InterPro" id="IPR011042">
    <property type="entry name" value="6-blade_b-propeller_TolB-like"/>
</dbReference>
<keyword evidence="3" id="KW-0597">Phosphoprotein</keyword>
<dbReference type="SUPFAM" id="SSF56112">
    <property type="entry name" value="Protein kinase-like (PK-like)"/>
    <property type="match status" value="1"/>
</dbReference>
<comment type="subcellular location">
    <subcellularLocation>
        <location evidence="1">Membrane</location>
        <topology evidence="1">Single-pass membrane protein</topology>
    </subcellularLocation>
</comment>
<dbReference type="FunFam" id="1.10.510.10:FF:000554">
    <property type="entry name" value="Predicted protein"/>
    <property type="match status" value="1"/>
</dbReference>
<dbReference type="GO" id="GO:0004714">
    <property type="term" value="F:transmembrane receptor protein tyrosine kinase activity"/>
    <property type="evidence" value="ECO:0007669"/>
    <property type="project" value="UniProtKB-EC"/>
</dbReference>
<dbReference type="PROSITE" id="PS50011">
    <property type="entry name" value="PROTEIN_KINASE_DOM"/>
    <property type="match status" value="1"/>
</dbReference>
<dbReference type="SMART" id="SM00135">
    <property type="entry name" value="LY"/>
    <property type="match status" value="4"/>
</dbReference>
<keyword evidence="12" id="KW-0829">Tyrosine-protein kinase</keyword>
<dbReference type="Gene3D" id="2.60.40.10">
    <property type="entry name" value="Immunoglobulins"/>
    <property type="match status" value="6"/>
</dbReference>
<evidence type="ECO:0000256" key="18">
    <source>
        <dbReference type="SAM" id="SignalP"/>
    </source>
</evidence>
<name>A0A834RGT1_SARSC</name>
<dbReference type="Pfam" id="PF07714">
    <property type="entry name" value="PK_Tyr_Ser-Thr"/>
    <property type="match status" value="1"/>
</dbReference>
<dbReference type="InterPro" id="IPR003961">
    <property type="entry name" value="FN3_dom"/>
</dbReference>
<feature type="domain" description="Fibronectin type-III" evidence="20">
    <location>
        <begin position="2028"/>
        <end position="2145"/>
    </location>
</feature>
<evidence type="ECO:0000256" key="15">
    <source>
        <dbReference type="ARBA" id="ARBA00051243"/>
    </source>
</evidence>
<evidence type="ECO:0000256" key="13">
    <source>
        <dbReference type="ARBA" id="ARBA00023170"/>
    </source>
</evidence>
<dbReference type="GO" id="GO:0005886">
    <property type="term" value="C:plasma membrane"/>
    <property type="evidence" value="ECO:0007669"/>
    <property type="project" value="TreeGrafter"/>
</dbReference>
<feature type="chain" id="PRO_5038259387" description="receptor protein-tyrosine kinase" evidence="18">
    <location>
        <begin position="35"/>
        <end position="2700"/>
    </location>
</feature>
<reference evidence="23" key="1">
    <citation type="journal article" date="2020" name="PLoS Negl. Trop. Dis.">
        <title>High-quality nuclear genome for Sarcoptes scabiei-A critical resource for a neglected parasite.</title>
        <authorList>
            <person name="Korhonen P.K."/>
            <person name="Gasser R.B."/>
            <person name="Ma G."/>
            <person name="Wang T."/>
            <person name="Stroehlein A.J."/>
            <person name="Young N.D."/>
            <person name="Ang C.S."/>
            <person name="Fernando D.D."/>
            <person name="Lu H.C."/>
            <person name="Taylor S."/>
            <person name="Reynolds S.L."/>
            <person name="Mofiz E."/>
            <person name="Najaraj S.H."/>
            <person name="Gowda H."/>
            <person name="Madugundu A."/>
            <person name="Renuse S."/>
            <person name="Holt D."/>
            <person name="Pandey A."/>
            <person name="Papenfuss A.T."/>
            <person name="Fischer K."/>
        </authorList>
    </citation>
    <scope>NUCLEOTIDE SEQUENCE [LARGE SCALE GENOMIC DNA]</scope>
</reference>
<dbReference type="GO" id="GO:0032006">
    <property type="term" value="P:regulation of TOR signaling"/>
    <property type="evidence" value="ECO:0007669"/>
    <property type="project" value="TreeGrafter"/>
</dbReference>
<keyword evidence="4" id="KW-0808">Transferase</keyword>
<feature type="signal peptide" evidence="18">
    <location>
        <begin position="1"/>
        <end position="34"/>
    </location>
</feature>
<evidence type="ECO:0000256" key="16">
    <source>
        <dbReference type="PROSITE-ProRule" id="PRU10141"/>
    </source>
</evidence>